<gene>
    <name evidence="2" type="ordered locus">MycrhN_4387</name>
</gene>
<dbReference type="RefSeq" id="WP_014212631.1">
    <property type="nucleotide sequence ID" value="NC_016604.1"/>
</dbReference>
<dbReference type="KEGG" id="mrh:MycrhN_4387"/>
<feature type="region of interest" description="Disordered" evidence="1">
    <location>
        <begin position="1"/>
        <end position="40"/>
    </location>
</feature>
<dbReference type="STRING" id="710685.MycrhN_4387"/>
<name>G8RLR0_MYCRN</name>
<evidence type="ECO:0000313" key="2">
    <source>
        <dbReference type="EMBL" id="AEV74883.1"/>
    </source>
</evidence>
<evidence type="ECO:0000313" key="3">
    <source>
        <dbReference type="Proteomes" id="UP000005442"/>
    </source>
</evidence>
<reference evidence="2 3" key="1">
    <citation type="submission" date="2011-12" db="EMBL/GenBank/DDBJ databases">
        <title>Complete sequence of Mycobacterium rhodesiae NBB3.</title>
        <authorList>
            <consortium name="US DOE Joint Genome Institute"/>
            <person name="Lucas S."/>
            <person name="Han J."/>
            <person name="Lapidus A."/>
            <person name="Cheng J.-F."/>
            <person name="Goodwin L."/>
            <person name="Pitluck S."/>
            <person name="Peters L."/>
            <person name="Mikhailova N."/>
            <person name="Gu W."/>
            <person name="Detter J.C."/>
            <person name="Han C."/>
            <person name="Tapia R."/>
            <person name="Land M."/>
            <person name="Hauser L."/>
            <person name="Kyrpides N."/>
            <person name="Ivanova N."/>
            <person name="Pagani I."/>
            <person name="Mattes T."/>
            <person name="Holmes A."/>
            <person name="Rutledge P."/>
            <person name="Paulsen I."/>
            <person name="Coleman N."/>
            <person name="Woyke T."/>
        </authorList>
    </citation>
    <scope>NUCLEOTIDE SEQUENCE [LARGE SCALE GENOMIC DNA]</scope>
    <source>
        <strain evidence="2 3">NBB3</strain>
    </source>
</reference>
<dbReference type="PATRIC" id="fig|710685.3.peg.4399"/>
<protein>
    <submittedName>
        <fullName evidence="2">Uncharacterized protein</fullName>
    </submittedName>
</protein>
<keyword evidence="3" id="KW-1185">Reference proteome</keyword>
<sequence length="40" mass="4520">MADKSPGKSRRKPTLSIKERRAAKRARVLETASVVRKRKG</sequence>
<proteinExistence type="predicted"/>
<dbReference type="AlphaFoldDB" id="G8RLR0"/>
<dbReference type="HOGENOM" id="CLU_218004_0_0_11"/>
<evidence type="ECO:0000256" key="1">
    <source>
        <dbReference type="SAM" id="MobiDB-lite"/>
    </source>
</evidence>
<dbReference type="Proteomes" id="UP000005442">
    <property type="component" value="Chromosome"/>
</dbReference>
<dbReference type="EMBL" id="CP003169">
    <property type="protein sequence ID" value="AEV74883.1"/>
    <property type="molecule type" value="Genomic_DNA"/>
</dbReference>
<accession>G8RLR0</accession>
<organism evidence="2 3">
    <name type="scientific">Mycolicibacterium rhodesiae (strain NBB3)</name>
    <name type="common">Mycobacterium rhodesiae</name>
    <dbReference type="NCBI Taxonomy" id="710685"/>
    <lineage>
        <taxon>Bacteria</taxon>
        <taxon>Bacillati</taxon>
        <taxon>Actinomycetota</taxon>
        <taxon>Actinomycetes</taxon>
        <taxon>Mycobacteriales</taxon>
        <taxon>Mycobacteriaceae</taxon>
        <taxon>Mycolicibacterium</taxon>
    </lineage>
</organism>